<dbReference type="PANTHER" id="PTHR34220">
    <property type="entry name" value="SENSOR HISTIDINE KINASE YPDA"/>
    <property type="match status" value="1"/>
</dbReference>
<dbReference type="GO" id="GO:0000155">
    <property type="term" value="F:phosphorelay sensor kinase activity"/>
    <property type="evidence" value="ECO:0007669"/>
    <property type="project" value="InterPro"/>
</dbReference>
<accession>A0A1K1RJ84</accession>
<evidence type="ECO:0000256" key="1">
    <source>
        <dbReference type="SAM" id="Coils"/>
    </source>
</evidence>
<keyword evidence="2" id="KW-0812">Transmembrane</keyword>
<evidence type="ECO:0000313" key="4">
    <source>
        <dbReference type="EMBL" id="SFW71758.1"/>
    </source>
</evidence>
<keyword evidence="5" id="KW-1185">Reference proteome</keyword>
<dbReference type="STRING" id="1150368.SAMN02927921_03596"/>
<dbReference type="Pfam" id="PF06580">
    <property type="entry name" value="His_kinase"/>
    <property type="match status" value="1"/>
</dbReference>
<dbReference type="AlphaFoldDB" id="A0A1K1RJ84"/>
<feature type="coiled-coil region" evidence="1">
    <location>
        <begin position="347"/>
        <end position="379"/>
    </location>
</feature>
<evidence type="ECO:0000313" key="5">
    <source>
        <dbReference type="Proteomes" id="UP000182248"/>
    </source>
</evidence>
<keyword evidence="2" id="KW-0472">Membrane</keyword>
<feature type="transmembrane region" description="Helical" evidence="2">
    <location>
        <begin position="43"/>
        <end position="61"/>
    </location>
</feature>
<gene>
    <name evidence="4" type="ORF">SAMN02927921_03596</name>
</gene>
<proteinExistence type="predicted"/>
<keyword evidence="2" id="KW-1133">Transmembrane helix</keyword>
<feature type="transmembrane region" description="Helical" evidence="2">
    <location>
        <begin position="317"/>
        <end position="336"/>
    </location>
</feature>
<sequence>MSLIVSGAVFHRSIQPLRNSHIFAPVKQEQKHIYGIKLRGRSYIAILFVVVVITIVVTYILNRLISDEVEDVSANISRSSFVKKYDNLQNRFLLLQKPLYDAENLALESSDTVTSLQRLRILSAIQISDSSVVRNWYGIVPEGGEQTVFVHGAEGNTTSLRENIRSQLQKGKTGITGKVLPGVAGQYLWRQTIYFKAPYGTVFYGYDLDLGVVHQLLLEVGKYTQSYAYIFTADGVCLLHPDTVHIGKNVFDFSAVLPSDTISGPSDHNERVVASKYLDLEVMNYVKPLHIAGGRYYIAVNFLKSINEEDINRISKYSLYIYLLSTLLLLFIFYYFTRAIRIQYRRQEQLRQEKAGLALEKEVFQKESALLQLQQLKNQVDPHFLFNALNALHTLIDQDKALSKKFTVKLSRLYRYLIQAPEENITRVEKELNFIAEYLFLQQTRFADKIECTTTVKEVASLQRKIPYLSLQTLVENALKHNVATREHPLYIGIIVFPDKVVVKNTYQPKEYEQEGSRFGLKYLKRIYGFYKVTGFKTGIKDGFFYCELPLM</sequence>
<name>A0A1K1RJ84_9FLAO</name>
<evidence type="ECO:0000259" key="3">
    <source>
        <dbReference type="Pfam" id="PF06580"/>
    </source>
</evidence>
<protein>
    <submittedName>
        <fullName evidence="4">Histidine kinase</fullName>
    </submittedName>
</protein>
<dbReference type="Proteomes" id="UP000182248">
    <property type="component" value="Unassembled WGS sequence"/>
</dbReference>
<keyword evidence="4" id="KW-0808">Transferase</keyword>
<dbReference type="InterPro" id="IPR050640">
    <property type="entry name" value="Bact_2-comp_sensor_kinase"/>
</dbReference>
<reference evidence="4 5" key="1">
    <citation type="submission" date="2016-11" db="EMBL/GenBank/DDBJ databases">
        <authorList>
            <person name="Jaros S."/>
            <person name="Januszkiewicz K."/>
            <person name="Wedrychowicz H."/>
        </authorList>
    </citation>
    <scope>NUCLEOTIDE SEQUENCE [LARGE SCALE GENOMIC DNA]</scope>
    <source>
        <strain evidence="4 5">CGMCC 1.12145</strain>
    </source>
</reference>
<dbReference type="Gene3D" id="3.30.450.20">
    <property type="entry name" value="PAS domain"/>
    <property type="match status" value="1"/>
</dbReference>
<dbReference type="RefSeq" id="WP_072318844.1">
    <property type="nucleotide sequence ID" value="NZ_FPJE01000026.1"/>
</dbReference>
<keyword evidence="1" id="KW-0175">Coiled coil</keyword>
<organism evidence="4 5">
    <name type="scientific">Sinomicrobium oceani</name>
    <dbReference type="NCBI Taxonomy" id="1150368"/>
    <lineage>
        <taxon>Bacteria</taxon>
        <taxon>Pseudomonadati</taxon>
        <taxon>Bacteroidota</taxon>
        <taxon>Flavobacteriia</taxon>
        <taxon>Flavobacteriales</taxon>
        <taxon>Flavobacteriaceae</taxon>
        <taxon>Sinomicrobium</taxon>
    </lineage>
</organism>
<feature type="domain" description="Signal transduction histidine kinase internal region" evidence="3">
    <location>
        <begin position="372"/>
        <end position="450"/>
    </location>
</feature>
<dbReference type="EMBL" id="FPJE01000026">
    <property type="protein sequence ID" value="SFW71758.1"/>
    <property type="molecule type" value="Genomic_DNA"/>
</dbReference>
<dbReference type="InterPro" id="IPR010559">
    <property type="entry name" value="Sig_transdc_His_kin_internal"/>
</dbReference>
<dbReference type="OrthoDB" id="9809908at2"/>
<dbReference type="GO" id="GO:0016020">
    <property type="term" value="C:membrane"/>
    <property type="evidence" value="ECO:0007669"/>
    <property type="project" value="InterPro"/>
</dbReference>
<keyword evidence="4" id="KW-0418">Kinase</keyword>
<dbReference type="PANTHER" id="PTHR34220:SF7">
    <property type="entry name" value="SENSOR HISTIDINE KINASE YPDA"/>
    <property type="match status" value="1"/>
</dbReference>
<evidence type="ECO:0000256" key="2">
    <source>
        <dbReference type="SAM" id="Phobius"/>
    </source>
</evidence>